<evidence type="ECO:0000313" key="1">
    <source>
        <dbReference type="EMBL" id="MCD1295734.1"/>
    </source>
</evidence>
<dbReference type="RefSeq" id="WP_230742591.1">
    <property type="nucleotide sequence ID" value="NZ_PGCK01000010.1"/>
</dbReference>
<evidence type="ECO:0000313" key="2">
    <source>
        <dbReference type="Proteomes" id="UP001320159"/>
    </source>
</evidence>
<dbReference type="AlphaFoldDB" id="A0AAP2RE76"/>
<organism evidence="1 2">
    <name type="scientific">Methanooceanicella nereidis</name>
    <dbReference type="NCBI Taxonomy" id="2052831"/>
    <lineage>
        <taxon>Archaea</taxon>
        <taxon>Methanobacteriati</taxon>
        <taxon>Methanobacteriota</taxon>
        <taxon>Stenosarchaea group</taxon>
        <taxon>Methanomicrobia</taxon>
        <taxon>Methanocellales</taxon>
        <taxon>Methanocellaceae</taxon>
        <taxon>Methanooceanicella</taxon>
    </lineage>
</organism>
<proteinExistence type="predicted"/>
<reference evidence="1 2" key="1">
    <citation type="submission" date="2017-11" db="EMBL/GenBank/DDBJ databases">
        <title>Isolation and Characterization of Family Methanocellaceae Species from Potential Methane Hydrate Area Offshore Southwestern Taiwan.</title>
        <authorList>
            <person name="Zhang W.-L."/>
            <person name="Chen W.-C."/>
            <person name="Lai M.-C."/>
            <person name="Chen S.-C."/>
        </authorList>
    </citation>
    <scope>NUCLEOTIDE SEQUENCE [LARGE SCALE GENOMIC DNA]</scope>
    <source>
        <strain evidence="1 2">CWC-04</strain>
    </source>
</reference>
<sequence>MIKNIKNVSVDECNFTIKKECDRCKNILYFSEAAIDNMEINENGSVIFASIVCPICGKRIELYSNKPASGSPVFDIKTVRLEDDF</sequence>
<dbReference type="Proteomes" id="UP001320159">
    <property type="component" value="Unassembled WGS sequence"/>
</dbReference>
<protein>
    <submittedName>
        <fullName evidence="1">Uncharacterized protein</fullName>
    </submittedName>
</protein>
<keyword evidence="2" id="KW-1185">Reference proteome</keyword>
<accession>A0AAP2RE76</accession>
<gene>
    <name evidence="1" type="ORF">CUJ83_12065</name>
</gene>
<comment type="caution">
    <text evidence="1">The sequence shown here is derived from an EMBL/GenBank/DDBJ whole genome shotgun (WGS) entry which is preliminary data.</text>
</comment>
<dbReference type="EMBL" id="PGCK01000010">
    <property type="protein sequence ID" value="MCD1295734.1"/>
    <property type="molecule type" value="Genomic_DNA"/>
</dbReference>
<name>A0AAP2RE76_9EURY</name>